<dbReference type="AlphaFoldDB" id="A0A1W1VWM5"/>
<dbReference type="EMBL" id="LT838272">
    <property type="protein sequence ID" value="SMB97772.1"/>
    <property type="molecule type" value="Genomic_DNA"/>
</dbReference>
<dbReference type="OrthoDB" id="3035021at2"/>
<accession>A0A1W1VWM5</accession>
<proteinExistence type="predicted"/>
<evidence type="ECO:0000313" key="2">
    <source>
        <dbReference type="Proteomes" id="UP000192569"/>
    </source>
</evidence>
<keyword evidence="2" id="KW-1185">Reference proteome</keyword>
<reference evidence="1 2" key="1">
    <citation type="submission" date="2017-04" db="EMBL/GenBank/DDBJ databases">
        <authorList>
            <person name="Afonso C.L."/>
            <person name="Miller P.J."/>
            <person name="Scott M.A."/>
            <person name="Spackman E."/>
            <person name="Goraichik I."/>
            <person name="Dimitrov K.M."/>
            <person name="Suarez D.L."/>
            <person name="Swayne D.E."/>
        </authorList>
    </citation>
    <scope>NUCLEOTIDE SEQUENCE [LARGE SCALE GENOMIC DNA]</scope>
    <source>
        <strain evidence="1 2">ToBE</strain>
    </source>
</reference>
<dbReference type="RefSeq" id="WP_084665520.1">
    <property type="nucleotide sequence ID" value="NZ_LT838272.1"/>
</dbReference>
<dbReference type="STRING" id="698762.SAMN00808754_1937"/>
<protein>
    <submittedName>
        <fullName evidence="1">Uncharacterized protein</fullName>
    </submittedName>
</protein>
<organism evidence="1 2">
    <name type="scientific">Thermanaeromonas toyohensis ToBE</name>
    <dbReference type="NCBI Taxonomy" id="698762"/>
    <lineage>
        <taxon>Bacteria</taxon>
        <taxon>Bacillati</taxon>
        <taxon>Bacillota</taxon>
        <taxon>Clostridia</taxon>
        <taxon>Neomoorellales</taxon>
        <taxon>Neomoorellaceae</taxon>
        <taxon>Thermanaeromonas</taxon>
    </lineage>
</organism>
<evidence type="ECO:0000313" key="1">
    <source>
        <dbReference type="EMBL" id="SMB97772.1"/>
    </source>
</evidence>
<name>A0A1W1VWM5_9FIRM</name>
<dbReference type="Proteomes" id="UP000192569">
    <property type="component" value="Chromosome I"/>
</dbReference>
<gene>
    <name evidence="1" type="ORF">SAMN00808754_1937</name>
</gene>
<sequence>MLLAREFGWTLDEMRQLKPSELVAILQELQRQKTIQEYHEMRNKWAFLAAVFTNGISALAGMFGKKKPKQVEPDAFISKEIKKAVERLTGKAQQEEDRWAALIQEAKAKGLKGPW</sequence>